<protein>
    <recommendedName>
        <fullName evidence="3">Peptide synthetase</fullName>
    </recommendedName>
</protein>
<dbReference type="SUPFAM" id="SSF160519">
    <property type="entry name" value="BB2672-like"/>
    <property type="match status" value="1"/>
</dbReference>
<dbReference type="InterPro" id="IPR009569">
    <property type="entry name" value="AA_synth_put"/>
</dbReference>
<proteinExistence type="predicted"/>
<comment type="caution">
    <text evidence="1">The sequence shown here is derived from an EMBL/GenBank/DDBJ whole genome shotgun (WGS) entry which is preliminary data.</text>
</comment>
<dbReference type="EMBL" id="LWDL01000010">
    <property type="protein sequence ID" value="OQW53219.1"/>
    <property type="molecule type" value="Genomic_DNA"/>
</dbReference>
<name>A0A1W9I0N2_9HYPH</name>
<evidence type="ECO:0000313" key="2">
    <source>
        <dbReference type="Proteomes" id="UP000192872"/>
    </source>
</evidence>
<dbReference type="Proteomes" id="UP000192872">
    <property type="component" value="Unassembled WGS sequence"/>
</dbReference>
<dbReference type="AlphaFoldDB" id="A0A1W9I0N2"/>
<sequence>MDVRQILLFDQEILREGGRQLVTPTRRIAAAAIIHNPFAGSSPLDDFSELVDISVRCGEILTQKIMQALGPLTPVGYGKAALVGLAGDLEHGAAMIHVRIGLAMRKGAGGGPALIPGNAKVGAAGSSIDIIFGGIEDGWNYDAMDSMTIAAPDGPKADEILLAVAFLAGGRPNARIRGATQSAVEALVRDMRK</sequence>
<dbReference type="InterPro" id="IPR035936">
    <property type="entry name" value="BB2672"/>
</dbReference>
<evidence type="ECO:0000313" key="1">
    <source>
        <dbReference type="EMBL" id="OQW53219.1"/>
    </source>
</evidence>
<dbReference type="Gene3D" id="3.30.1330.110">
    <property type="entry name" value="BB2672"/>
    <property type="match status" value="1"/>
</dbReference>
<evidence type="ECO:0008006" key="3">
    <source>
        <dbReference type="Google" id="ProtNLM"/>
    </source>
</evidence>
<dbReference type="Pfam" id="PF06684">
    <property type="entry name" value="AA_synth"/>
    <property type="match status" value="1"/>
</dbReference>
<dbReference type="RefSeq" id="WP_376800941.1">
    <property type="nucleotide sequence ID" value="NZ_DBNB01000038.1"/>
</dbReference>
<accession>A0A1W9I0N2</accession>
<organism evidence="1 2">
    <name type="scientific">Candidatus Raskinella chloraquaticus</name>
    <dbReference type="NCBI Taxonomy" id="1951219"/>
    <lineage>
        <taxon>Bacteria</taxon>
        <taxon>Pseudomonadati</taxon>
        <taxon>Pseudomonadota</taxon>
        <taxon>Alphaproteobacteria</taxon>
        <taxon>Hyphomicrobiales</taxon>
        <taxon>Phreatobacteraceae</taxon>
        <taxon>Candidatus Raskinella</taxon>
    </lineage>
</organism>
<reference evidence="1 2" key="1">
    <citation type="journal article" date="2017" name="Water Res.">
        <title>Comammox in drinking water systems.</title>
        <authorList>
            <person name="Wang Y."/>
            <person name="Ma L."/>
            <person name="Mao Y."/>
            <person name="Jiang X."/>
            <person name="Xia Y."/>
            <person name="Yu K."/>
            <person name="Li B."/>
            <person name="Zhang T."/>
        </authorList>
    </citation>
    <scope>NUCLEOTIDE SEQUENCE [LARGE SCALE GENOMIC DNA]</scope>
    <source>
        <strain evidence="1">SG_bin8</strain>
    </source>
</reference>
<gene>
    <name evidence="1" type="ORF">A4S15_05460</name>
</gene>